<dbReference type="AlphaFoldDB" id="T1GJR1"/>
<reference evidence="2" key="1">
    <citation type="submission" date="2013-02" db="EMBL/GenBank/DDBJ databases">
        <authorList>
            <person name="Hughes D."/>
        </authorList>
    </citation>
    <scope>NUCLEOTIDE SEQUENCE</scope>
    <source>
        <strain>Durham</strain>
        <strain evidence="2">NC isolate 2 -- Noor lab</strain>
    </source>
</reference>
<evidence type="ECO:0000313" key="2">
    <source>
        <dbReference type="Proteomes" id="UP000015102"/>
    </source>
</evidence>
<dbReference type="EnsemblMetazoa" id="MESCA003711-RA">
    <property type="protein sequence ID" value="MESCA003711-PA"/>
    <property type="gene ID" value="MESCA003711"/>
</dbReference>
<dbReference type="STRING" id="36166.T1GJR1"/>
<dbReference type="HOGENOM" id="CLU_2504278_0_0_1"/>
<accession>T1GJR1</accession>
<dbReference type="Proteomes" id="UP000015102">
    <property type="component" value="Unassembled WGS sequence"/>
</dbReference>
<proteinExistence type="predicted"/>
<evidence type="ECO:0000313" key="1">
    <source>
        <dbReference type="EnsemblMetazoa" id="MESCA003711-PA"/>
    </source>
</evidence>
<keyword evidence="2" id="KW-1185">Reference proteome</keyword>
<reference evidence="1" key="2">
    <citation type="submission" date="2015-06" db="UniProtKB">
        <authorList>
            <consortium name="EnsemblMetazoa"/>
        </authorList>
    </citation>
    <scope>IDENTIFICATION</scope>
</reference>
<sequence>NPNNNDDEYVDIFQVQQLLLDSSSSSHSIPKPKVNLQKAIEYSTHRLQNFNSRKGHDYNSYIYGNYIPTTTSDELYGLWISPNGSS</sequence>
<name>T1GJR1_MEGSC</name>
<protein>
    <submittedName>
        <fullName evidence="1">Uncharacterized protein</fullName>
    </submittedName>
</protein>
<dbReference type="EMBL" id="CAQQ02077814">
    <property type="status" value="NOT_ANNOTATED_CDS"/>
    <property type="molecule type" value="Genomic_DNA"/>
</dbReference>
<organism evidence="1 2">
    <name type="scientific">Megaselia scalaris</name>
    <name type="common">Humpbacked fly</name>
    <name type="synonym">Phora scalaris</name>
    <dbReference type="NCBI Taxonomy" id="36166"/>
    <lineage>
        <taxon>Eukaryota</taxon>
        <taxon>Metazoa</taxon>
        <taxon>Ecdysozoa</taxon>
        <taxon>Arthropoda</taxon>
        <taxon>Hexapoda</taxon>
        <taxon>Insecta</taxon>
        <taxon>Pterygota</taxon>
        <taxon>Neoptera</taxon>
        <taxon>Endopterygota</taxon>
        <taxon>Diptera</taxon>
        <taxon>Brachycera</taxon>
        <taxon>Muscomorpha</taxon>
        <taxon>Platypezoidea</taxon>
        <taxon>Phoridae</taxon>
        <taxon>Megaseliini</taxon>
        <taxon>Megaselia</taxon>
    </lineage>
</organism>